<dbReference type="AlphaFoldDB" id="A0AAU8FVA3"/>
<keyword evidence="2" id="KW-0472">Membrane</keyword>
<proteinExistence type="predicted"/>
<organism evidence="3">
    <name type="scientific">Cellulosimicrobium sp. ES-005</name>
    <dbReference type="NCBI Taxonomy" id="3163031"/>
    <lineage>
        <taxon>Bacteria</taxon>
        <taxon>Bacillati</taxon>
        <taxon>Actinomycetota</taxon>
        <taxon>Actinomycetes</taxon>
        <taxon>Micrococcales</taxon>
        <taxon>Promicromonosporaceae</taxon>
        <taxon>Cellulosimicrobium</taxon>
    </lineage>
</organism>
<feature type="transmembrane region" description="Helical" evidence="2">
    <location>
        <begin position="20"/>
        <end position="41"/>
    </location>
</feature>
<sequence>MEERDVDDRPWPARPRGPRPPVWVGTAAVVVGALVVVVALVSRLSGGGRDCPAIAYPSLLEVVLTGETADVAHVQLSNGDGEPWYPPLPTDPGTAEPALSPGREGDTWTFTFSSPRNPIGLRALDAAGVVVAETKKSVEMVRTGGSEACGGPMQGRIGWAL</sequence>
<keyword evidence="2" id="KW-1133">Transmembrane helix</keyword>
<dbReference type="EMBL" id="CP159290">
    <property type="protein sequence ID" value="XCH28324.1"/>
    <property type="molecule type" value="Genomic_DNA"/>
</dbReference>
<accession>A0AAU8FVA3</accession>
<keyword evidence="2" id="KW-0812">Transmembrane</keyword>
<evidence type="ECO:0000256" key="1">
    <source>
        <dbReference type="SAM" id="MobiDB-lite"/>
    </source>
</evidence>
<dbReference type="RefSeq" id="WP_353706891.1">
    <property type="nucleotide sequence ID" value="NZ_CP159290.1"/>
</dbReference>
<evidence type="ECO:0000256" key="2">
    <source>
        <dbReference type="SAM" id="Phobius"/>
    </source>
</evidence>
<evidence type="ECO:0000313" key="3">
    <source>
        <dbReference type="EMBL" id="XCH28324.1"/>
    </source>
</evidence>
<name>A0AAU8FVA3_9MICO</name>
<reference evidence="3" key="1">
    <citation type="submission" date="2024-06" db="EMBL/GenBank/DDBJ databases">
        <title>Complete genome sequence of the cellulolytic actinobacterium, Cellulosimicrobium ES-005.</title>
        <authorList>
            <person name="Matthews C.T."/>
            <person name="Underwood K.D."/>
            <person name="Ghanchi K.M."/>
            <person name="Fields S.D."/>
            <person name="Gardner S.G."/>
        </authorList>
    </citation>
    <scope>NUCLEOTIDE SEQUENCE</scope>
    <source>
        <strain evidence="3">ES-005</strain>
    </source>
</reference>
<feature type="region of interest" description="Disordered" evidence="1">
    <location>
        <begin position="78"/>
        <end position="102"/>
    </location>
</feature>
<protein>
    <submittedName>
        <fullName evidence="3">Uncharacterized protein</fullName>
    </submittedName>
</protein>
<gene>
    <name evidence="3" type="ORF">ABRQ22_11970</name>
</gene>